<dbReference type="KEGG" id="asoc:CB4_03155"/>
<proteinExistence type="predicted"/>
<name>A0A0U5AZ14_9BACL</name>
<protein>
    <submittedName>
        <fullName evidence="1">Uncharacterized protein</fullName>
    </submittedName>
</protein>
<keyword evidence="2" id="KW-1185">Reference proteome</keyword>
<dbReference type="AlphaFoldDB" id="A0A0U5AZ14"/>
<organism evidence="1 2">
    <name type="scientific">Aneurinibacillus soli</name>
    <dbReference type="NCBI Taxonomy" id="1500254"/>
    <lineage>
        <taxon>Bacteria</taxon>
        <taxon>Bacillati</taxon>
        <taxon>Bacillota</taxon>
        <taxon>Bacilli</taxon>
        <taxon>Bacillales</taxon>
        <taxon>Paenibacillaceae</taxon>
        <taxon>Aneurinibacillus group</taxon>
        <taxon>Aneurinibacillus</taxon>
    </lineage>
</organism>
<accession>A0A0U5AZ14</accession>
<evidence type="ECO:0000313" key="2">
    <source>
        <dbReference type="Proteomes" id="UP000217696"/>
    </source>
</evidence>
<evidence type="ECO:0000313" key="1">
    <source>
        <dbReference type="EMBL" id="BAU28977.1"/>
    </source>
</evidence>
<dbReference type="RefSeq" id="WP_096466666.1">
    <property type="nucleotide sequence ID" value="NZ_AP017312.1"/>
</dbReference>
<dbReference type="EMBL" id="AP017312">
    <property type="protein sequence ID" value="BAU28977.1"/>
    <property type="molecule type" value="Genomic_DNA"/>
</dbReference>
<dbReference type="Proteomes" id="UP000217696">
    <property type="component" value="Chromosome"/>
</dbReference>
<gene>
    <name evidence="1" type="ORF">CB4_03155</name>
</gene>
<reference evidence="1 2" key="1">
    <citation type="submission" date="2015-12" db="EMBL/GenBank/DDBJ databases">
        <title>Genome sequence of Aneurinibacillus soli.</title>
        <authorList>
            <person name="Lee J.S."/>
            <person name="Lee K.C."/>
            <person name="Kim K.K."/>
            <person name="Lee B.W."/>
        </authorList>
    </citation>
    <scope>NUCLEOTIDE SEQUENCE [LARGE SCALE GENOMIC DNA]</scope>
    <source>
        <strain evidence="1 2">CB4</strain>
    </source>
</reference>
<sequence length="83" mass="9221">MNKKPISEIFSDKLTMRELPADEGGQSVTVEPDDHKVWIVAQNRAFEIDITGLRGLSVKSEDGRIVSVAPVADDYVFEESDEV</sequence>